<dbReference type="EMBL" id="JAWDGP010003346">
    <property type="protein sequence ID" value="KAK3775283.1"/>
    <property type="molecule type" value="Genomic_DNA"/>
</dbReference>
<sequence length="321" mass="35999">MTLPRQPRLGLTGAVERPAGGRYTIIKITAGETSNSPSGAFDGLWQADWLGVRHAHAIEIEVFNRIGRWLRPIYSNSAAKTRELWVFRTVWSKPNTAGGLPHGPTPANRNVKNHGRGLIQETAVAGRSPDSAHRHHRDSGHQGVTERSSSGESEITEQHSWHKVPRGYDWEFDVTYHRSRVSYAAVWPRHRRAHAFSHCFPVRLTTQYSLPVLATSSSVSPADGSACLIPSVMYKHPNKEETPQVNGKHPSMKAKILRRNAQIDLQNYPPSPFSRPLLQFSRALLRSPELFSVLPSSSLFFRALLRSSELFFILPSSSPFF</sequence>
<evidence type="ECO:0000313" key="3">
    <source>
        <dbReference type="Proteomes" id="UP001283361"/>
    </source>
</evidence>
<dbReference type="Proteomes" id="UP001283361">
    <property type="component" value="Unassembled WGS sequence"/>
</dbReference>
<protein>
    <submittedName>
        <fullName evidence="2">Uncharacterized protein</fullName>
    </submittedName>
</protein>
<proteinExistence type="predicted"/>
<keyword evidence="3" id="KW-1185">Reference proteome</keyword>
<evidence type="ECO:0000256" key="1">
    <source>
        <dbReference type="SAM" id="MobiDB-lite"/>
    </source>
</evidence>
<organism evidence="2 3">
    <name type="scientific">Elysia crispata</name>
    <name type="common">lettuce slug</name>
    <dbReference type="NCBI Taxonomy" id="231223"/>
    <lineage>
        <taxon>Eukaryota</taxon>
        <taxon>Metazoa</taxon>
        <taxon>Spiralia</taxon>
        <taxon>Lophotrochozoa</taxon>
        <taxon>Mollusca</taxon>
        <taxon>Gastropoda</taxon>
        <taxon>Heterobranchia</taxon>
        <taxon>Euthyneura</taxon>
        <taxon>Panpulmonata</taxon>
        <taxon>Sacoglossa</taxon>
        <taxon>Placobranchoidea</taxon>
        <taxon>Plakobranchidae</taxon>
        <taxon>Elysia</taxon>
    </lineage>
</organism>
<reference evidence="2" key="1">
    <citation type="journal article" date="2023" name="G3 (Bethesda)">
        <title>A reference genome for the long-term kleptoplast-retaining sea slug Elysia crispata morphotype clarki.</title>
        <authorList>
            <person name="Eastman K.E."/>
            <person name="Pendleton A.L."/>
            <person name="Shaikh M.A."/>
            <person name="Suttiyut T."/>
            <person name="Ogas R."/>
            <person name="Tomko P."/>
            <person name="Gavelis G."/>
            <person name="Widhalm J.R."/>
            <person name="Wisecaver J.H."/>
        </authorList>
    </citation>
    <scope>NUCLEOTIDE SEQUENCE</scope>
    <source>
        <strain evidence="2">ECLA1</strain>
    </source>
</reference>
<gene>
    <name evidence="2" type="ORF">RRG08_044959</name>
</gene>
<name>A0AAE0ZTD6_9GAST</name>
<dbReference type="AlphaFoldDB" id="A0AAE0ZTD6"/>
<feature type="region of interest" description="Disordered" evidence="1">
    <location>
        <begin position="125"/>
        <end position="160"/>
    </location>
</feature>
<evidence type="ECO:0000313" key="2">
    <source>
        <dbReference type="EMBL" id="KAK3775283.1"/>
    </source>
</evidence>
<comment type="caution">
    <text evidence="2">The sequence shown here is derived from an EMBL/GenBank/DDBJ whole genome shotgun (WGS) entry which is preliminary data.</text>
</comment>
<accession>A0AAE0ZTD6</accession>